<dbReference type="PANTHER" id="PTHR24346:SF76">
    <property type="entry name" value="NON-SPECIFIC SERINE_THREONINE PROTEIN KINASE"/>
    <property type="match status" value="1"/>
</dbReference>
<evidence type="ECO:0000256" key="4">
    <source>
        <dbReference type="SAM" id="MobiDB-lite"/>
    </source>
</evidence>
<dbReference type="Pfam" id="PF00069">
    <property type="entry name" value="Pkinase"/>
    <property type="match status" value="1"/>
</dbReference>
<dbReference type="PANTHER" id="PTHR24346">
    <property type="entry name" value="MAP/MICROTUBULE AFFINITY-REGULATING KINASE"/>
    <property type="match status" value="1"/>
</dbReference>
<organism evidence="6">
    <name type="scientific">Lichtheimia ramosa</name>
    <dbReference type="NCBI Taxonomy" id="688394"/>
    <lineage>
        <taxon>Eukaryota</taxon>
        <taxon>Fungi</taxon>
        <taxon>Fungi incertae sedis</taxon>
        <taxon>Mucoromycota</taxon>
        <taxon>Mucoromycotina</taxon>
        <taxon>Mucoromycetes</taxon>
        <taxon>Mucorales</taxon>
        <taxon>Lichtheimiaceae</taxon>
        <taxon>Lichtheimia</taxon>
    </lineage>
</organism>
<evidence type="ECO:0000256" key="1">
    <source>
        <dbReference type="ARBA" id="ARBA00022741"/>
    </source>
</evidence>
<protein>
    <recommendedName>
        <fullName evidence="5">Protein kinase domain-containing protein</fullName>
    </recommendedName>
</protein>
<dbReference type="EMBL" id="LK023357">
    <property type="protein sequence ID" value="CDS12097.1"/>
    <property type="molecule type" value="Genomic_DNA"/>
</dbReference>
<evidence type="ECO:0000256" key="3">
    <source>
        <dbReference type="PROSITE-ProRule" id="PRU10141"/>
    </source>
</evidence>
<feature type="domain" description="Protein kinase" evidence="5">
    <location>
        <begin position="227"/>
        <end position="495"/>
    </location>
</feature>
<feature type="compositionally biased region" description="Low complexity" evidence="4">
    <location>
        <begin position="87"/>
        <end position="117"/>
    </location>
</feature>
<gene>
    <name evidence="6" type="ORF">LRAMOSA04292</name>
</gene>
<reference evidence="6" key="1">
    <citation type="journal article" date="2014" name="Genome Announc.">
        <title>De novo whole-genome sequence and genome annotation of Lichtheimia ramosa.</title>
        <authorList>
            <person name="Linde J."/>
            <person name="Schwartze V."/>
            <person name="Binder U."/>
            <person name="Lass-Florl C."/>
            <person name="Voigt K."/>
            <person name="Horn F."/>
        </authorList>
    </citation>
    <scope>NUCLEOTIDE SEQUENCE</scope>
    <source>
        <strain evidence="6">JMRC FSU:6197</strain>
    </source>
</reference>
<dbReference type="InterPro" id="IPR000719">
    <property type="entry name" value="Prot_kinase_dom"/>
</dbReference>
<feature type="region of interest" description="Disordered" evidence="4">
    <location>
        <begin position="78"/>
        <end position="170"/>
    </location>
</feature>
<dbReference type="GO" id="GO:0005524">
    <property type="term" value="F:ATP binding"/>
    <property type="evidence" value="ECO:0007669"/>
    <property type="project" value="UniProtKB-UniRule"/>
</dbReference>
<dbReference type="SMART" id="SM00220">
    <property type="entry name" value="S_TKc"/>
    <property type="match status" value="1"/>
</dbReference>
<evidence type="ECO:0000313" key="6">
    <source>
        <dbReference type="EMBL" id="CDS12097.1"/>
    </source>
</evidence>
<evidence type="ECO:0000259" key="5">
    <source>
        <dbReference type="PROSITE" id="PS50011"/>
    </source>
</evidence>
<dbReference type="InterPro" id="IPR011009">
    <property type="entry name" value="Kinase-like_dom_sf"/>
</dbReference>
<dbReference type="PROSITE" id="PS50011">
    <property type="entry name" value="PROTEIN_KINASE_DOM"/>
    <property type="match status" value="1"/>
</dbReference>
<name>A0A077WZ55_9FUNG</name>
<evidence type="ECO:0000256" key="2">
    <source>
        <dbReference type="ARBA" id="ARBA00022840"/>
    </source>
</evidence>
<dbReference type="PROSITE" id="PS00107">
    <property type="entry name" value="PROTEIN_KINASE_ATP"/>
    <property type="match status" value="1"/>
</dbReference>
<proteinExistence type="predicted"/>
<feature type="region of interest" description="Disordered" evidence="4">
    <location>
        <begin position="18"/>
        <end position="62"/>
    </location>
</feature>
<dbReference type="GO" id="GO:0004674">
    <property type="term" value="F:protein serine/threonine kinase activity"/>
    <property type="evidence" value="ECO:0007669"/>
    <property type="project" value="TreeGrafter"/>
</dbReference>
<dbReference type="PROSITE" id="PS00108">
    <property type="entry name" value="PROTEIN_KINASE_ST"/>
    <property type="match status" value="1"/>
</dbReference>
<feature type="compositionally biased region" description="Low complexity" evidence="4">
    <location>
        <begin position="131"/>
        <end position="154"/>
    </location>
</feature>
<keyword evidence="2 3" id="KW-0067">ATP-binding</keyword>
<dbReference type="FunFam" id="1.10.510.10:FF:000571">
    <property type="entry name" value="Maternal embryonic leucine zipper kinase"/>
    <property type="match status" value="1"/>
</dbReference>
<feature type="binding site" evidence="3">
    <location>
        <position position="260"/>
    </location>
    <ligand>
        <name>ATP</name>
        <dbReference type="ChEBI" id="CHEBI:30616"/>
    </ligand>
</feature>
<accession>A0A077WZ55</accession>
<sequence length="502" mass="56011">MYPNLHTDERFNSYLQFIRPTSRSNNNNNNNEDKKQANGLHINTDPLGISYHDNHQPAPNQKDDAYYADIFKRLNFPHDRQSTGKASSSSGSQHVLSSSMPQQQSLQMQQDSRLSSSPNQQERRRTCSTEPALSQSPSPSSSSSCASPVLSPLPRTREIPRSKCQVIRRRGSSMSSSSCVSAKSWDHIKSPAASFLASFASPTAATSGVTTLALHEEEDAGDEIDDYVLEKIVGYGGFSTVRSGYCISDGHKVAVKVIKKSCMSDADLQRLERELDLWKSLDHEHLVTIEKLLDTDHAMYIVCSYCSAGSLHDWMKRKQSVTEDEARVIVQQLCSALQYLHEEARVCHKDVKLENVLLDENNRVRLCDFGLSVYIQPVTTPPAMQSPSSSSSSGELDEAGGSLAYVAPEQVRSRYMLPCPKTDMWSLGVLLYAMVVGKCPFQDDYEARLQQKILNGTFHMPDYLSNELQALLRNLLHQDPKTRYTARQVLQSDWCNGGSSPC</sequence>
<dbReference type="Gene3D" id="1.10.510.10">
    <property type="entry name" value="Transferase(Phosphotransferase) domain 1"/>
    <property type="match status" value="1"/>
</dbReference>
<keyword evidence="1 3" id="KW-0547">Nucleotide-binding</keyword>
<dbReference type="OrthoDB" id="4062651at2759"/>
<dbReference type="SUPFAM" id="SSF56112">
    <property type="entry name" value="Protein kinase-like (PK-like)"/>
    <property type="match status" value="1"/>
</dbReference>
<dbReference type="InterPro" id="IPR017441">
    <property type="entry name" value="Protein_kinase_ATP_BS"/>
</dbReference>
<dbReference type="GO" id="GO:0000226">
    <property type="term" value="P:microtubule cytoskeleton organization"/>
    <property type="evidence" value="ECO:0007669"/>
    <property type="project" value="TreeGrafter"/>
</dbReference>
<dbReference type="InterPro" id="IPR008271">
    <property type="entry name" value="Ser/Thr_kinase_AS"/>
</dbReference>
<dbReference type="AlphaFoldDB" id="A0A077WZ55"/>
<dbReference type="GO" id="GO:0035556">
    <property type="term" value="P:intracellular signal transduction"/>
    <property type="evidence" value="ECO:0007669"/>
    <property type="project" value="TreeGrafter"/>
</dbReference>
<dbReference type="GO" id="GO:0005737">
    <property type="term" value="C:cytoplasm"/>
    <property type="evidence" value="ECO:0007669"/>
    <property type="project" value="TreeGrafter"/>
</dbReference>